<evidence type="ECO:0000313" key="7">
    <source>
        <dbReference type="Proteomes" id="UP000285604"/>
    </source>
</evidence>
<reference evidence="6 7" key="1">
    <citation type="submission" date="2018-08" db="EMBL/GenBank/DDBJ databases">
        <title>A genome reference for cultivated species of the human gut microbiota.</title>
        <authorList>
            <person name="Zou Y."/>
            <person name="Xue W."/>
            <person name="Luo G."/>
        </authorList>
    </citation>
    <scope>NUCLEOTIDE SEQUENCE [LARGE SCALE GENOMIC DNA]</scope>
    <source>
        <strain evidence="6 7">OF03-3</strain>
    </source>
</reference>
<organism evidence="6 7">
    <name type="scientific">Segatella copri</name>
    <dbReference type="NCBI Taxonomy" id="165179"/>
    <lineage>
        <taxon>Bacteria</taxon>
        <taxon>Pseudomonadati</taxon>
        <taxon>Bacteroidota</taxon>
        <taxon>Bacteroidia</taxon>
        <taxon>Bacteroidales</taxon>
        <taxon>Prevotellaceae</taxon>
        <taxon>Segatella</taxon>
    </lineage>
</organism>
<dbReference type="Gene3D" id="2.40.170.20">
    <property type="entry name" value="TonB-dependent receptor, beta-barrel domain"/>
    <property type="match status" value="1"/>
</dbReference>
<dbReference type="AlphaFoldDB" id="A0AA92UND8"/>
<keyword evidence="2" id="KW-0472">Membrane</keyword>
<comment type="caution">
    <text evidence="6">The sequence shown here is derived from an EMBL/GenBank/DDBJ whole genome shotgun (WGS) entry which is preliminary data.</text>
</comment>
<dbReference type="EMBL" id="QSCI01000034">
    <property type="protein sequence ID" value="RGX94407.1"/>
    <property type="molecule type" value="Genomic_DNA"/>
</dbReference>
<feature type="region of interest" description="Disordered" evidence="4">
    <location>
        <begin position="27"/>
        <end position="46"/>
    </location>
</feature>
<accession>A0AA92UND8</accession>
<dbReference type="Proteomes" id="UP000285604">
    <property type="component" value="Unassembled WGS sequence"/>
</dbReference>
<evidence type="ECO:0000256" key="3">
    <source>
        <dbReference type="ARBA" id="ARBA00023237"/>
    </source>
</evidence>
<evidence type="ECO:0000259" key="5">
    <source>
        <dbReference type="Pfam" id="PF14905"/>
    </source>
</evidence>
<dbReference type="InterPro" id="IPR041700">
    <property type="entry name" value="OMP_b-brl_3"/>
</dbReference>
<protein>
    <recommendedName>
        <fullName evidence="5">Outer membrane protein beta-barrel domain-containing protein</fullName>
    </recommendedName>
</protein>
<name>A0AA92UND8_9BACT</name>
<dbReference type="Pfam" id="PF14905">
    <property type="entry name" value="OMP_b-brl_3"/>
    <property type="match status" value="1"/>
</dbReference>
<evidence type="ECO:0000256" key="1">
    <source>
        <dbReference type="ARBA" id="ARBA00004442"/>
    </source>
</evidence>
<feature type="domain" description="Outer membrane protein beta-barrel" evidence="5">
    <location>
        <begin position="59"/>
        <end position="147"/>
    </location>
</feature>
<keyword evidence="3" id="KW-0998">Cell outer membrane</keyword>
<evidence type="ECO:0000313" key="6">
    <source>
        <dbReference type="EMBL" id="RGX94407.1"/>
    </source>
</evidence>
<dbReference type="InterPro" id="IPR036942">
    <property type="entry name" value="Beta-barrel_TonB_sf"/>
</dbReference>
<gene>
    <name evidence="6" type="ORF">DXA63_08820</name>
</gene>
<sequence length="172" mass="19889">MDQHRPLLELGQLPRLPPPLGLLRATGAGRHPAGFHQGRQHGQGEKLPRPLLHLQPLQRLHLPKGWYLNLSFSYRSSGTYDFLTLCSVHNFDFQLYKSFLKDRLSLSLNVNDIFNTKRQKTDGTYGNVRFQQQKWVDTRSVQLRLTYRFNQAKKQYRGENSAQEAVGRMGGK</sequence>
<evidence type="ECO:0000256" key="2">
    <source>
        <dbReference type="ARBA" id="ARBA00023136"/>
    </source>
</evidence>
<evidence type="ECO:0000256" key="4">
    <source>
        <dbReference type="SAM" id="MobiDB-lite"/>
    </source>
</evidence>
<comment type="subcellular location">
    <subcellularLocation>
        <location evidence="1">Cell outer membrane</location>
    </subcellularLocation>
</comment>
<dbReference type="GO" id="GO:0009279">
    <property type="term" value="C:cell outer membrane"/>
    <property type="evidence" value="ECO:0007669"/>
    <property type="project" value="UniProtKB-SubCell"/>
</dbReference>
<proteinExistence type="predicted"/>
<dbReference type="SUPFAM" id="SSF56935">
    <property type="entry name" value="Porins"/>
    <property type="match status" value="1"/>
</dbReference>